<dbReference type="AlphaFoldDB" id="A0A9N9FCQ2"/>
<accession>A0A9N9FCQ2</accession>
<evidence type="ECO:0000313" key="2">
    <source>
        <dbReference type="Proteomes" id="UP000789405"/>
    </source>
</evidence>
<gene>
    <name evidence="1" type="ORF">DERYTH_LOCUS4059</name>
</gene>
<organism evidence="1 2">
    <name type="scientific">Dentiscutata erythropus</name>
    <dbReference type="NCBI Taxonomy" id="1348616"/>
    <lineage>
        <taxon>Eukaryota</taxon>
        <taxon>Fungi</taxon>
        <taxon>Fungi incertae sedis</taxon>
        <taxon>Mucoromycota</taxon>
        <taxon>Glomeromycotina</taxon>
        <taxon>Glomeromycetes</taxon>
        <taxon>Diversisporales</taxon>
        <taxon>Gigasporaceae</taxon>
        <taxon>Dentiscutata</taxon>
    </lineage>
</organism>
<name>A0A9N9FCQ2_9GLOM</name>
<keyword evidence="2" id="KW-1185">Reference proteome</keyword>
<comment type="caution">
    <text evidence="1">The sequence shown here is derived from an EMBL/GenBank/DDBJ whole genome shotgun (WGS) entry which is preliminary data.</text>
</comment>
<sequence>MAKEKSRLNDADIDSITTMIEALTINWVKQESINDSKIEKIETDIKELMKVVKELISNNLSFGRSQSRSASFTRPQRNLDNHQYFNCQQEGYISCNCPNQIAQDPPDQRNEQRDIKTENVEVLEANIRYFEITTGSSNFEIECLKVEIVKGEPIFDIKNWELRKKKCVDEEETISYKNRKKKEKVDENKNISVES</sequence>
<proteinExistence type="predicted"/>
<dbReference type="EMBL" id="CAJVPY010001511">
    <property type="protein sequence ID" value="CAG8524946.1"/>
    <property type="molecule type" value="Genomic_DNA"/>
</dbReference>
<reference evidence="1" key="1">
    <citation type="submission" date="2021-06" db="EMBL/GenBank/DDBJ databases">
        <authorList>
            <person name="Kallberg Y."/>
            <person name="Tangrot J."/>
            <person name="Rosling A."/>
        </authorList>
    </citation>
    <scope>NUCLEOTIDE SEQUENCE</scope>
    <source>
        <strain evidence="1">MA453B</strain>
    </source>
</reference>
<protein>
    <submittedName>
        <fullName evidence="1">25019_t:CDS:1</fullName>
    </submittedName>
</protein>
<evidence type="ECO:0000313" key="1">
    <source>
        <dbReference type="EMBL" id="CAG8524946.1"/>
    </source>
</evidence>
<dbReference type="OrthoDB" id="2446584at2759"/>
<dbReference type="Proteomes" id="UP000789405">
    <property type="component" value="Unassembled WGS sequence"/>
</dbReference>